<reference evidence="3 4" key="1">
    <citation type="submission" date="2024-03" db="EMBL/GenBank/DDBJ databases">
        <title>Adaptation during the transition from Ophiocordyceps entomopathogen to insect associate is accompanied by gene loss and intensified selection.</title>
        <authorList>
            <person name="Ward C.M."/>
            <person name="Onetto C.A."/>
            <person name="Borneman A.R."/>
        </authorList>
    </citation>
    <scope>NUCLEOTIDE SEQUENCE [LARGE SCALE GENOMIC DNA]</scope>
    <source>
        <strain evidence="3">AWRI1</strain>
        <tissue evidence="3">Single Adult Female</tissue>
    </source>
</reference>
<feature type="transmembrane region" description="Helical" evidence="2">
    <location>
        <begin position="208"/>
        <end position="230"/>
    </location>
</feature>
<feature type="compositionally biased region" description="Low complexity" evidence="1">
    <location>
        <begin position="42"/>
        <end position="55"/>
    </location>
</feature>
<dbReference type="AlphaFoldDB" id="A0AAN9T4M1"/>
<dbReference type="EMBL" id="JBBCAQ010000037">
    <property type="protein sequence ID" value="KAK7573812.1"/>
    <property type="molecule type" value="Genomic_DNA"/>
</dbReference>
<keyword evidence="2" id="KW-0812">Transmembrane</keyword>
<name>A0AAN9T4M1_9HEMI</name>
<feature type="transmembrane region" description="Helical" evidence="2">
    <location>
        <begin position="242"/>
        <end position="260"/>
    </location>
</feature>
<organism evidence="3 4">
    <name type="scientific">Parthenolecanium corni</name>
    <dbReference type="NCBI Taxonomy" id="536013"/>
    <lineage>
        <taxon>Eukaryota</taxon>
        <taxon>Metazoa</taxon>
        <taxon>Ecdysozoa</taxon>
        <taxon>Arthropoda</taxon>
        <taxon>Hexapoda</taxon>
        <taxon>Insecta</taxon>
        <taxon>Pterygota</taxon>
        <taxon>Neoptera</taxon>
        <taxon>Paraneoptera</taxon>
        <taxon>Hemiptera</taxon>
        <taxon>Sternorrhyncha</taxon>
        <taxon>Coccoidea</taxon>
        <taxon>Coccidae</taxon>
        <taxon>Parthenolecanium</taxon>
    </lineage>
</organism>
<evidence type="ECO:0000256" key="2">
    <source>
        <dbReference type="SAM" id="Phobius"/>
    </source>
</evidence>
<feature type="region of interest" description="Disordered" evidence="1">
    <location>
        <begin position="40"/>
        <end position="65"/>
    </location>
</feature>
<gene>
    <name evidence="3" type="ORF">V9T40_011003</name>
</gene>
<accession>A0AAN9T4M1</accession>
<keyword evidence="4" id="KW-1185">Reference proteome</keyword>
<dbReference type="Proteomes" id="UP001367676">
    <property type="component" value="Unassembled WGS sequence"/>
</dbReference>
<keyword evidence="2" id="KW-0472">Membrane</keyword>
<proteinExistence type="predicted"/>
<keyword evidence="2" id="KW-1133">Transmembrane helix</keyword>
<evidence type="ECO:0000313" key="4">
    <source>
        <dbReference type="Proteomes" id="UP001367676"/>
    </source>
</evidence>
<sequence length="370" mass="41282">MSIRYDKACFTTCEQCYQKIKPFPKFQPYQVRNPWSVEQQLSGGNASSHSSQSRGPIYRTLSGPGPPPYAVDNVSEVLHQQPHRHYYQRAQWTAHGTYSGSITMPRLKSQKVYAAPYGNHVAAVPSPIVVAPSCRSSVSALAAGANAASIHKHRPKFCDPISAATHSGCSTSRTSSDRPATPHSMSTTDGIIDPCGGHCRTFERCCHYLLQVLFVVGIIVGVSLVLAAYWLHNQRRSGDKLVLVYIGVLMALVCILLLSIQCSAEREVKRKKRSKRATAALISRNRSQSEVPMRTLNGNRYMCAREAEEAVAGPQTYCEMPLLYNPYYYETQTRREPNPTMYLKSRPTKSPKLAKLSLQRQFLVETIKQL</sequence>
<evidence type="ECO:0000256" key="1">
    <source>
        <dbReference type="SAM" id="MobiDB-lite"/>
    </source>
</evidence>
<comment type="caution">
    <text evidence="3">The sequence shown here is derived from an EMBL/GenBank/DDBJ whole genome shotgun (WGS) entry which is preliminary data.</text>
</comment>
<evidence type="ECO:0000313" key="3">
    <source>
        <dbReference type="EMBL" id="KAK7573812.1"/>
    </source>
</evidence>
<feature type="region of interest" description="Disordered" evidence="1">
    <location>
        <begin position="166"/>
        <end position="185"/>
    </location>
</feature>
<protein>
    <submittedName>
        <fullName evidence="3">Uncharacterized protein</fullName>
    </submittedName>
</protein>